<feature type="transmembrane region" description="Helical" evidence="1">
    <location>
        <begin position="38"/>
        <end position="59"/>
    </location>
</feature>
<sequence>MEMRVAWGVVGLLWVMCGVAVAFSPPVEQSDGSAWSPLWGWLIVAAGVFLLALAAEILPRTHHGRHSNGLTARSERGIEFRMLFSVVVGVVCGAGFIWIGVDSGEVAVTSYGVVILSLVVFAVPRIVDSIHHLQDR</sequence>
<evidence type="ECO:0000313" key="3">
    <source>
        <dbReference type="Proteomes" id="UP001142153"/>
    </source>
</evidence>
<dbReference type="EMBL" id="JAPZPY010000001">
    <property type="protein sequence ID" value="MCZ8377747.1"/>
    <property type="molecule type" value="Genomic_DNA"/>
</dbReference>
<accession>A0ABT4PMG3</accession>
<keyword evidence="1" id="KW-1133">Transmembrane helix</keyword>
<keyword evidence="1" id="KW-0812">Transmembrane</keyword>
<feature type="transmembrane region" description="Helical" evidence="1">
    <location>
        <begin position="107"/>
        <end position="127"/>
    </location>
</feature>
<reference evidence="2" key="1">
    <citation type="submission" date="2022-12" db="EMBL/GenBank/DDBJ databases">
        <authorList>
            <person name="Deng Y."/>
            <person name="Zhang Y.-Q."/>
        </authorList>
    </citation>
    <scope>NUCLEOTIDE SEQUENCE</scope>
    <source>
        <strain evidence="2">CPCC 205372</strain>
    </source>
</reference>
<name>A0ABT4PMG3_9MYCO</name>
<proteinExistence type="predicted"/>
<evidence type="ECO:0000313" key="2">
    <source>
        <dbReference type="EMBL" id="MCZ8377747.1"/>
    </source>
</evidence>
<evidence type="ECO:0000256" key="1">
    <source>
        <dbReference type="SAM" id="Phobius"/>
    </source>
</evidence>
<protein>
    <recommendedName>
        <fullName evidence="4">Integral membrane protein</fullName>
    </recommendedName>
</protein>
<evidence type="ECO:0008006" key="4">
    <source>
        <dbReference type="Google" id="ProtNLM"/>
    </source>
</evidence>
<dbReference type="RefSeq" id="WP_269892592.1">
    <property type="nucleotide sequence ID" value="NZ_JAPZPY010000001.1"/>
</dbReference>
<organism evidence="2 3">
    <name type="scientific">Mycobacterium hippophais</name>
    <dbReference type="NCBI Taxonomy" id="3016340"/>
    <lineage>
        <taxon>Bacteria</taxon>
        <taxon>Bacillati</taxon>
        <taxon>Actinomycetota</taxon>
        <taxon>Actinomycetes</taxon>
        <taxon>Mycobacteriales</taxon>
        <taxon>Mycobacteriaceae</taxon>
        <taxon>Mycobacterium</taxon>
    </lineage>
</organism>
<feature type="transmembrane region" description="Helical" evidence="1">
    <location>
        <begin position="80"/>
        <end position="101"/>
    </location>
</feature>
<comment type="caution">
    <text evidence="2">The sequence shown here is derived from an EMBL/GenBank/DDBJ whole genome shotgun (WGS) entry which is preliminary data.</text>
</comment>
<keyword evidence="3" id="KW-1185">Reference proteome</keyword>
<gene>
    <name evidence="2" type="ORF">O6P37_02625</name>
</gene>
<dbReference type="Proteomes" id="UP001142153">
    <property type="component" value="Unassembled WGS sequence"/>
</dbReference>
<keyword evidence="1" id="KW-0472">Membrane</keyword>